<dbReference type="Proteomes" id="UP001564626">
    <property type="component" value="Unassembled WGS sequence"/>
</dbReference>
<protein>
    <submittedName>
        <fullName evidence="5">Class I SAM-dependent methyltransferase</fullName>
    </submittedName>
</protein>
<evidence type="ECO:0000259" key="4">
    <source>
        <dbReference type="SMART" id="SM00650"/>
    </source>
</evidence>
<dbReference type="GO" id="GO:0032259">
    <property type="term" value="P:methylation"/>
    <property type="evidence" value="ECO:0007669"/>
    <property type="project" value="UniProtKB-KW"/>
</dbReference>
<comment type="caution">
    <text evidence="5">The sequence shown here is derived from an EMBL/GenBank/DDBJ whole genome shotgun (WGS) entry which is preliminary data.</text>
</comment>
<evidence type="ECO:0000256" key="3">
    <source>
        <dbReference type="ARBA" id="ARBA00022691"/>
    </source>
</evidence>
<reference evidence="5 6" key="1">
    <citation type="submission" date="2024-08" db="EMBL/GenBank/DDBJ databases">
        <title>Genome mining of Saccharopolyspora cebuensis PGLac3 from Nigerian medicinal plant.</title>
        <authorList>
            <person name="Ezeobiora C.E."/>
            <person name="Igbokwe N.H."/>
            <person name="Amin D.H."/>
            <person name="Mendie U.E."/>
        </authorList>
    </citation>
    <scope>NUCLEOTIDE SEQUENCE [LARGE SCALE GENOMIC DNA]</scope>
    <source>
        <strain evidence="5 6">PGLac3</strain>
    </source>
</reference>
<organism evidence="5 6">
    <name type="scientific">Saccharopolyspora cebuensis</name>
    <dbReference type="NCBI Taxonomy" id="418759"/>
    <lineage>
        <taxon>Bacteria</taxon>
        <taxon>Bacillati</taxon>
        <taxon>Actinomycetota</taxon>
        <taxon>Actinomycetes</taxon>
        <taxon>Pseudonocardiales</taxon>
        <taxon>Pseudonocardiaceae</taxon>
        <taxon>Saccharopolyspora</taxon>
    </lineage>
</organism>
<keyword evidence="1 5" id="KW-0489">Methyltransferase</keyword>
<keyword evidence="3" id="KW-0949">S-adenosyl-L-methionine</keyword>
<gene>
    <name evidence="5" type="ORF">AB8O55_21555</name>
</gene>
<dbReference type="Gene3D" id="3.40.50.150">
    <property type="entry name" value="Vaccinia Virus protein VP39"/>
    <property type="match status" value="1"/>
</dbReference>
<keyword evidence="6" id="KW-1185">Reference proteome</keyword>
<dbReference type="RefSeq" id="WP_345357646.1">
    <property type="nucleotide sequence ID" value="NZ_BAABII010000003.1"/>
</dbReference>
<dbReference type="InterPro" id="IPR041698">
    <property type="entry name" value="Methyltransf_25"/>
</dbReference>
<evidence type="ECO:0000256" key="2">
    <source>
        <dbReference type="ARBA" id="ARBA00022679"/>
    </source>
</evidence>
<dbReference type="InterPro" id="IPR020598">
    <property type="entry name" value="rRNA_Ade_methylase_Trfase_N"/>
</dbReference>
<dbReference type="CDD" id="cd02440">
    <property type="entry name" value="AdoMet_MTases"/>
    <property type="match status" value="1"/>
</dbReference>
<sequence>MSIAAKLREYRTFATRALREPATFGAVLPTSRYVAEAVAEVVPSTGTPTVLELGPGTGPLSDALRARIPDGSRHLAVEIDRGMVDYLRRAKPWLEVVEGDAAHLRTLLDEAGVRSVDAVISSLPWTLLPPGEQRALLDEIARVLDPNGVFTTVTYLTTLWRVRTREFVGALDEVFDEVLPRSAVWRNVPPARVYACRRPLTPAR</sequence>
<keyword evidence="2" id="KW-0808">Transferase</keyword>
<dbReference type="GO" id="GO:0008168">
    <property type="term" value="F:methyltransferase activity"/>
    <property type="evidence" value="ECO:0007669"/>
    <property type="project" value="UniProtKB-KW"/>
</dbReference>
<feature type="domain" description="Ribosomal RNA adenine methylase transferase N-terminal" evidence="4">
    <location>
        <begin position="34"/>
        <end position="166"/>
    </location>
</feature>
<dbReference type="EMBL" id="JBGEHV010000046">
    <property type="protein sequence ID" value="MEY8042007.1"/>
    <property type="molecule type" value="Genomic_DNA"/>
</dbReference>
<dbReference type="SUPFAM" id="SSF53335">
    <property type="entry name" value="S-adenosyl-L-methionine-dependent methyltransferases"/>
    <property type="match status" value="1"/>
</dbReference>
<accession>A0ABV4CQ12</accession>
<name>A0ABV4CQ12_9PSEU</name>
<proteinExistence type="predicted"/>
<dbReference type="SMART" id="SM00650">
    <property type="entry name" value="rADc"/>
    <property type="match status" value="1"/>
</dbReference>
<evidence type="ECO:0000313" key="5">
    <source>
        <dbReference type="EMBL" id="MEY8042007.1"/>
    </source>
</evidence>
<evidence type="ECO:0000256" key="1">
    <source>
        <dbReference type="ARBA" id="ARBA00022603"/>
    </source>
</evidence>
<dbReference type="InterPro" id="IPR029063">
    <property type="entry name" value="SAM-dependent_MTases_sf"/>
</dbReference>
<dbReference type="Pfam" id="PF13649">
    <property type="entry name" value="Methyltransf_25"/>
    <property type="match status" value="1"/>
</dbReference>
<evidence type="ECO:0000313" key="6">
    <source>
        <dbReference type="Proteomes" id="UP001564626"/>
    </source>
</evidence>